<reference evidence="5" key="1">
    <citation type="submission" date="2023-07" db="EMBL/GenBank/DDBJ databases">
        <title>30 novel species of actinomycetes from the DSMZ collection.</title>
        <authorList>
            <person name="Nouioui I."/>
        </authorList>
    </citation>
    <scope>NUCLEOTIDE SEQUENCE [LARGE SCALE GENOMIC DNA]</scope>
    <source>
        <strain evidence="5">DSM 42041</strain>
    </source>
</reference>
<name>A0ABU2NRK7_9ACTN</name>
<dbReference type="InterPro" id="IPR013099">
    <property type="entry name" value="K_chnl_dom"/>
</dbReference>
<keyword evidence="4" id="KW-0407">Ion channel</keyword>
<dbReference type="Pfam" id="PF07885">
    <property type="entry name" value="Ion_trans_2"/>
    <property type="match status" value="1"/>
</dbReference>
<gene>
    <name evidence="4" type="ORF">RM572_12670</name>
</gene>
<dbReference type="Gene3D" id="1.10.287.70">
    <property type="match status" value="1"/>
</dbReference>
<evidence type="ECO:0000256" key="2">
    <source>
        <dbReference type="SAM" id="Phobius"/>
    </source>
</evidence>
<dbReference type="GO" id="GO:0034220">
    <property type="term" value="P:monoatomic ion transmembrane transport"/>
    <property type="evidence" value="ECO:0007669"/>
    <property type="project" value="UniProtKB-KW"/>
</dbReference>
<feature type="transmembrane region" description="Helical" evidence="2">
    <location>
        <begin position="54"/>
        <end position="79"/>
    </location>
</feature>
<dbReference type="Proteomes" id="UP001183414">
    <property type="component" value="Unassembled WGS sequence"/>
</dbReference>
<protein>
    <submittedName>
        <fullName evidence="4">Potassium channel family protein</fullName>
    </submittedName>
</protein>
<organism evidence="4 5">
    <name type="scientific">Streptomyces hazeniae</name>
    <dbReference type="NCBI Taxonomy" id="3075538"/>
    <lineage>
        <taxon>Bacteria</taxon>
        <taxon>Bacillati</taxon>
        <taxon>Actinomycetota</taxon>
        <taxon>Actinomycetes</taxon>
        <taxon>Kitasatosporales</taxon>
        <taxon>Streptomycetaceae</taxon>
        <taxon>Streptomyces</taxon>
    </lineage>
</organism>
<feature type="transmembrane region" description="Helical" evidence="2">
    <location>
        <begin position="120"/>
        <end position="140"/>
    </location>
</feature>
<dbReference type="EMBL" id="JAVREQ010000009">
    <property type="protein sequence ID" value="MDT0379619.1"/>
    <property type="molecule type" value="Genomic_DNA"/>
</dbReference>
<evidence type="ECO:0000313" key="4">
    <source>
        <dbReference type="EMBL" id="MDT0379619.1"/>
    </source>
</evidence>
<keyword evidence="2" id="KW-0472">Membrane</keyword>
<keyword evidence="4" id="KW-0406">Ion transport</keyword>
<proteinExistence type="predicted"/>
<accession>A0ABU2NRK7</accession>
<dbReference type="SUPFAM" id="SSF81324">
    <property type="entry name" value="Voltage-gated potassium channels"/>
    <property type="match status" value="1"/>
</dbReference>
<keyword evidence="2" id="KW-1133">Transmembrane helix</keyword>
<feature type="region of interest" description="Disordered" evidence="1">
    <location>
        <begin position="154"/>
        <end position="196"/>
    </location>
</feature>
<dbReference type="RefSeq" id="WP_311673412.1">
    <property type="nucleotide sequence ID" value="NZ_JAVREQ010000009.1"/>
</dbReference>
<keyword evidence="2" id="KW-0812">Transmembrane</keyword>
<feature type="compositionally biased region" description="Basic and acidic residues" evidence="1">
    <location>
        <begin position="162"/>
        <end position="173"/>
    </location>
</feature>
<comment type="caution">
    <text evidence="4">The sequence shown here is derived from an EMBL/GenBank/DDBJ whole genome shotgun (WGS) entry which is preliminary data.</text>
</comment>
<keyword evidence="4" id="KW-0813">Transport</keyword>
<evidence type="ECO:0000256" key="1">
    <source>
        <dbReference type="SAM" id="MobiDB-lite"/>
    </source>
</evidence>
<feature type="transmembrane region" description="Helical" evidence="2">
    <location>
        <begin position="24"/>
        <end position="42"/>
    </location>
</feature>
<feature type="domain" description="Potassium channel" evidence="3">
    <location>
        <begin position="65"/>
        <end position="144"/>
    </location>
</feature>
<keyword evidence="5" id="KW-1185">Reference proteome</keyword>
<sequence length="196" mass="21255">MVTALMVTGYFLLPLDAFGSERPVIGWSVFVLLLTLIAVLLLKQMRDVLLDRRGVHPGFVIPLLVALTVLAFSAAYYTLAKEPGQFHGLRTRLDALYFTVVTLATVGYGDIHPRGQTSRLLAVIQITYNLVFLTAAATTLSHRFRRHVGRHWGGRGGGAVRPADREGPDDGRPDAGGPGDAGPDGEDDGDPPRRLQ</sequence>
<evidence type="ECO:0000259" key="3">
    <source>
        <dbReference type="Pfam" id="PF07885"/>
    </source>
</evidence>
<evidence type="ECO:0000313" key="5">
    <source>
        <dbReference type="Proteomes" id="UP001183414"/>
    </source>
</evidence>